<feature type="domain" description="BED-type" evidence="10">
    <location>
        <begin position="142"/>
        <end position="197"/>
    </location>
</feature>
<feature type="compositionally biased region" description="Polar residues" evidence="9">
    <location>
        <begin position="126"/>
        <end position="138"/>
    </location>
</feature>
<evidence type="ECO:0000313" key="12">
    <source>
        <dbReference type="Proteomes" id="UP000198287"/>
    </source>
</evidence>
<keyword evidence="3 8" id="KW-0863">Zinc-finger</keyword>
<dbReference type="InterPro" id="IPR012337">
    <property type="entry name" value="RNaseH-like_sf"/>
</dbReference>
<sequence>MARRKRNNSVVFKFGTVEKMTASQEQGILDILAEEEESAGGNQITHENIEKNSNQTFEGLQNEPSDIKGNLIDQVTVAVNPAQIARFLPCMSPGRMITEDDEILSEWTLEQLDTGAPERQIPVVASTQGQAKSANQQKLPGKPRSNVWENFDSVFDANGKPDRSSMSTCKKCGQKVSSQADRLNKHLSSCKALRQNKAGTSAQMPFLSDQMPESKGGAQSNLRKYFKSVNATEKNKLDFKLGSFIFASNLPFNVVSHPQFKEFVASLNPAYNIPSRETVRTTILDTHYQRVLELRKSEIEHKVGVLLQDGWSTNQNKPVLSHCLATPSGSYFLSAESTGAEKKDSETCFKYLQKAIDYCTESLNCSVVGIVTDNCSTMTAMQTLIRKDYPHMEVYGCNAHLFNLIGEKFTDKDLAEKIRHVQTYIRNHHFTSGRLDEMGGKRPVLPRTTRWNSQIDSFLNYLENHSKYLGIVRELCKDKDHRGKESFQKLKEVVEDNSVYNNVEDAVKLLQPICVALDEMQKEHSTLADAAEMWITLCCSLPRRITTNEYFLKQKKLGLTQTAIAAHILHPKYKVLGSRLTSEQRESGLSWISDKNPNFLVPAAALNEEASEFFYKQYQNDSISAQMTAISWWKAASKDSVRKEMLDMVMKLFALPASTGAIERNF</sequence>
<keyword evidence="2" id="KW-0479">Metal-binding</keyword>
<dbReference type="GO" id="GO:0005634">
    <property type="term" value="C:nucleus"/>
    <property type="evidence" value="ECO:0007669"/>
    <property type="project" value="UniProtKB-SubCell"/>
</dbReference>
<comment type="subcellular location">
    <subcellularLocation>
        <location evidence="1">Nucleus</location>
    </subcellularLocation>
</comment>
<evidence type="ECO:0000256" key="8">
    <source>
        <dbReference type="PROSITE-ProRule" id="PRU00027"/>
    </source>
</evidence>
<evidence type="ECO:0000256" key="5">
    <source>
        <dbReference type="ARBA" id="ARBA00023015"/>
    </source>
</evidence>
<evidence type="ECO:0000256" key="4">
    <source>
        <dbReference type="ARBA" id="ARBA00022833"/>
    </source>
</evidence>
<evidence type="ECO:0000256" key="9">
    <source>
        <dbReference type="SAM" id="MobiDB-lite"/>
    </source>
</evidence>
<keyword evidence="6" id="KW-0804">Transcription</keyword>
<dbReference type="InterPro" id="IPR007021">
    <property type="entry name" value="DUF659"/>
</dbReference>
<dbReference type="AlphaFoldDB" id="A0A226DN62"/>
<dbReference type="GO" id="GO:0008270">
    <property type="term" value="F:zinc ion binding"/>
    <property type="evidence" value="ECO:0007669"/>
    <property type="project" value="UniProtKB-KW"/>
</dbReference>
<evidence type="ECO:0000256" key="1">
    <source>
        <dbReference type="ARBA" id="ARBA00004123"/>
    </source>
</evidence>
<evidence type="ECO:0000256" key="3">
    <source>
        <dbReference type="ARBA" id="ARBA00022771"/>
    </source>
</evidence>
<evidence type="ECO:0000256" key="6">
    <source>
        <dbReference type="ARBA" id="ARBA00023163"/>
    </source>
</evidence>
<dbReference type="InterPro" id="IPR052035">
    <property type="entry name" value="ZnF_BED_domain_contain"/>
</dbReference>
<keyword evidence="12" id="KW-1185">Reference proteome</keyword>
<dbReference type="PROSITE" id="PS50808">
    <property type="entry name" value="ZF_BED"/>
    <property type="match status" value="1"/>
</dbReference>
<dbReference type="GO" id="GO:0003677">
    <property type="term" value="F:DNA binding"/>
    <property type="evidence" value="ECO:0007669"/>
    <property type="project" value="InterPro"/>
</dbReference>
<keyword evidence="7" id="KW-0539">Nucleus</keyword>
<dbReference type="SUPFAM" id="SSF140996">
    <property type="entry name" value="Hermes dimerisation domain"/>
    <property type="match status" value="1"/>
</dbReference>
<proteinExistence type="predicted"/>
<accession>A0A226DN62</accession>
<evidence type="ECO:0000256" key="2">
    <source>
        <dbReference type="ARBA" id="ARBA00022723"/>
    </source>
</evidence>
<evidence type="ECO:0000259" key="10">
    <source>
        <dbReference type="PROSITE" id="PS50808"/>
    </source>
</evidence>
<dbReference type="PANTHER" id="PTHR46481:SF10">
    <property type="entry name" value="ZINC FINGER BED DOMAIN-CONTAINING PROTEIN 39"/>
    <property type="match status" value="1"/>
</dbReference>
<dbReference type="Proteomes" id="UP000198287">
    <property type="component" value="Unassembled WGS sequence"/>
</dbReference>
<dbReference type="Pfam" id="PF04937">
    <property type="entry name" value="DUF659"/>
    <property type="match status" value="1"/>
</dbReference>
<reference evidence="11 12" key="1">
    <citation type="submission" date="2015-12" db="EMBL/GenBank/DDBJ databases">
        <title>The genome of Folsomia candida.</title>
        <authorList>
            <person name="Faddeeva A."/>
            <person name="Derks M.F."/>
            <person name="Anvar Y."/>
            <person name="Smit S."/>
            <person name="Van Straalen N."/>
            <person name="Roelofs D."/>
        </authorList>
    </citation>
    <scope>NUCLEOTIDE SEQUENCE [LARGE SCALE GENOMIC DNA]</scope>
    <source>
        <strain evidence="11 12">VU population</strain>
        <tissue evidence="11">Whole body</tissue>
    </source>
</reference>
<dbReference type="SUPFAM" id="SSF53098">
    <property type="entry name" value="Ribonuclease H-like"/>
    <property type="match status" value="1"/>
</dbReference>
<keyword evidence="5" id="KW-0805">Transcription regulation</keyword>
<name>A0A226DN62_FOLCA</name>
<keyword evidence="4" id="KW-0862">Zinc</keyword>
<feature type="region of interest" description="Disordered" evidence="9">
    <location>
        <begin position="126"/>
        <end position="145"/>
    </location>
</feature>
<dbReference type="PANTHER" id="PTHR46481">
    <property type="entry name" value="ZINC FINGER BED DOMAIN-CONTAINING PROTEIN 4"/>
    <property type="match status" value="1"/>
</dbReference>
<evidence type="ECO:0000256" key="7">
    <source>
        <dbReference type="ARBA" id="ARBA00023242"/>
    </source>
</evidence>
<dbReference type="OrthoDB" id="6777440at2759"/>
<gene>
    <name evidence="11" type="ORF">Fcan01_19009</name>
</gene>
<dbReference type="InterPro" id="IPR003656">
    <property type="entry name" value="Znf_BED"/>
</dbReference>
<dbReference type="EMBL" id="LNIX01000016">
    <property type="protein sequence ID" value="OXA46051.1"/>
    <property type="molecule type" value="Genomic_DNA"/>
</dbReference>
<organism evidence="11 12">
    <name type="scientific">Folsomia candida</name>
    <name type="common">Springtail</name>
    <dbReference type="NCBI Taxonomy" id="158441"/>
    <lineage>
        <taxon>Eukaryota</taxon>
        <taxon>Metazoa</taxon>
        <taxon>Ecdysozoa</taxon>
        <taxon>Arthropoda</taxon>
        <taxon>Hexapoda</taxon>
        <taxon>Collembola</taxon>
        <taxon>Entomobryomorpha</taxon>
        <taxon>Isotomoidea</taxon>
        <taxon>Isotomidae</taxon>
        <taxon>Proisotominae</taxon>
        <taxon>Folsomia</taxon>
    </lineage>
</organism>
<evidence type="ECO:0000313" key="11">
    <source>
        <dbReference type="EMBL" id="OXA46051.1"/>
    </source>
</evidence>
<protein>
    <submittedName>
        <fullName evidence="11">Putative AC transposase</fullName>
    </submittedName>
</protein>
<comment type="caution">
    <text evidence="11">The sequence shown here is derived from an EMBL/GenBank/DDBJ whole genome shotgun (WGS) entry which is preliminary data.</text>
</comment>